<dbReference type="InterPro" id="IPR050721">
    <property type="entry name" value="Trk_Ktr_HKT_K-transport"/>
</dbReference>
<dbReference type="Gene3D" id="3.40.50.720">
    <property type="entry name" value="NAD(P)-binding Rossmann-like Domain"/>
    <property type="match status" value="1"/>
</dbReference>
<dbReference type="Proteomes" id="UP000070299">
    <property type="component" value="Unassembled WGS sequence"/>
</dbReference>
<keyword evidence="1" id="KW-0812">Transmembrane</keyword>
<dbReference type="PANTHER" id="PTHR43833">
    <property type="entry name" value="POTASSIUM CHANNEL PROTEIN 2-RELATED-RELATED"/>
    <property type="match status" value="1"/>
</dbReference>
<accession>A0A135ZZV7</accession>
<keyword evidence="3" id="KW-0407">Ion channel</keyword>
<dbReference type="EMBL" id="LSNE01000006">
    <property type="protein sequence ID" value="KXI28538.1"/>
    <property type="molecule type" value="Genomic_DNA"/>
</dbReference>
<gene>
    <name evidence="3" type="ORF">AX660_15735</name>
</gene>
<dbReference type="SUPFAM" id="SSF51735">
    <property type="entry name" value="NAD(P)-binding Rossmann-fold domains"/>
    <property type="match status" value="1"/>
</dbReference>
<dbReference type="RefSeq" id="WP_068377564.1">
    <property type="nucleotide sequence ID" value="NZ_LSNE01000006.1"/>
</dbReference>
<keyword evidence="3" id="KW-0406">Ion transport</keyword>
<comment type="caution">
    <text evidence="3">The sequence shown here is derived from an EMBL/GenBank/DDBJ whole genome shotgun (WGS) entry which is preliminary data.</text>
</comment>
<protein>
    <submittedName>
        <fullName evidence="3">Potassium channel protein</fullName>
    </submittedName>
</protein>
<evidence type="ECO:0000313" key="4">
    <source>
        <dbReference type="Proteomes" id="UP000070299"/>
    </source>
</evidence>
<dbReference type="GO" id="GO:0034220">
    <property type="term" value="P:monoatomic ion transmembrane transport"/>
    <property type="evidence" value="ECO:0007669"/>
    <property type="project" value="UniProtKB-KW"/>
</dbReference>
<sequence length="353" mass="39817">MLSVKVRKLIIRVFADMRWYSIVLALFFYACTSWILLWLAGEENLTQTTNFIYWLAVTGSTVGYGDLAPSTTAGKYIVSFYVIPLGLSIFALILGHGAKWVSDQWQKGVRGLKDLHVENHILVLGWNGQRTMRLLNLLIREKKSVAENPTIVLCVRAEITNPLPDDIEFVKVTTFSNDQDMDRACVARAKVILMDNPEDDLTMTTALYCSQRNPNAQMVAYFNDETLVPLLQKHCPNVECTPSVAVEMLAKAAFDPGSSLLHHDLLDVDEGNAQYSVSIPENVSPLLVSKLFIGLKRDYRATLIGLSRAHQKLSIEVNPDLDQIVNPGDKIFYIADERIQRFNWNEFSGEKYV</sequence>
<evidence type="ECO:0000259" key="2">
    <source>
        <dbReference type="Pfam" id="PF07885"/>
    </source>
</evidence>
<name>A0A135ZZV7_9ALTE</name>
<feature type="transmembrane region" description="Helical" evidence="1">
    <location>
        <begin position="51"/>
        <end position="69"/>
    </location>
</feature>
<dbReference type="PROSITE" id="PS51257">
    <property type="entry name" value="PROKAR_LIPOPROTEIN"/>
    <property type="match status" value="1"/>
</dbReference>
<keyword evidence="3" id="KW-0813">Transport</keyword>
<feature type="transmembrane region" description="Helical" evidence="1">
    <location>
        <begin position="76"/>
        <end position="98"/>
    </location>
</feature>
<organism evidence="3 4">
    <name type="scientific">Paraglaciecola hydrolytica</name>
    <dbReference type="NCBI Taxonomy" id="1799789"/>
    <lineage>
        <taxon>Bacteria</taxon>
        <taxon>Pseudomonadati</taxon>
        <taxon>Pseudomonadota</taxon>
        <taxon>Gammaproteobacteria</taxon>
        <taxon>Alteromonadales</taxon>
        <taxon>Alteromonadaceae</taxon>
        <taxon>Paraglaciecola</taxon>
    </lineage>
</organism>
<evidence type="ECO:0000256" key="1">
    <source>
        <dbReference type="SAM" id="Phobius"/>
    </source>
</evidence>
<feature type="transmembrane region" description="Helical" evidence="1">
    <location>
        <begin position="20"/>
        <end position="39"/>
    </location>
</feature>
<dbReference type="Pfam" id="PF07885">
    <property type="entry name" value="Ion_trans_2"/>
    <property type="match status" value="1"/>
</dbReference>
<keyword evidence="1" id="KW-1133">Transmembrane helix</keyword>
<proteinExistence type="predicted"/>
<dbReference type="InterPro" id="IPR036291">
    <property type="entry name" value="NAD(P)-bd_dom_sf"/>
</dbReference>
<keyword evidence="4" id="KW-1185">Reference proteome</keyword>
<feature type="domain" description="Potassium channel" evidence="2">
    <location>
        <begin position="25"/>
        <end position="101"/>
    </location>
</feature>
<dbReference type="AlphaFoldDB" id="A0A135ZZV7"/>
<evidence type="ECO:0000313" key="3">
    <source>
        <dbReference type="EMBL" id="KXI28538.1"/>
    </source>
</evidence>
<dbReference type="Gene3D" id="1.10.287.70">
    <property type="match status" value="1"/>
</dbReference>
<reference evidence="4" key="1">
    <citation type="submission" date="2016-02" db="EMBL/GenBank/DDBJ databases">
        <authorList>
            <person name="Schultz-Johansen M."/>
            <person name="Glaring M.A."/>
            <person name="Bech P.K."/>
            <person name="Stougaard P."/>
        </authorList>
    </citation>
    <scope>NUCLEOTIDE SEQUENCE [LARGE SCALE GENOMIC DNA]</scope>
    <source>
        <strain evidence="4">S66</strain>
    </source>
</reference>
<keyword evidence="1" id="KW-0472">Membrane</keyword>
<dbReference type="InterPro" id="IPR013099">
    <property type="entry name" value="K_chnl_dom"/>
</dbReference>
<dbReference type="OrthoDB" id="9813518at2"/>
<dbReference type="STRING" id="1799789.AX660_15735"/>
<dbReference type="SUPFAM" id="SSF81324">
    <property type="entry name" value="Voltage-gated potassium channels"/>
    <property type="match status" value="1"/>
</dbReference>
<dbReference type="PANTHER" id="PTHR43833:SF9">
    <property type="entry name" value="POTASSIUM CHANNEL PROTEIN YUGO-RELATED"/>
    <property type="match status" value="1"/>
</dbReference>